<dbReference type="InterPro" id="IPR014751">
    <property type="entry name" value="XRCC4-like_C"/>
</dbReference>
<evidence type="ECO:0000256" key="1">
    <source>
        <dbReference type="SAM" id="Coils"/>
    </source>
</evidence>
<keyword evidence="5" id="KW-1185">Reference proteome</keyword>
<organism evidence="4 5">
    <name type="scientific">Clavelina lepadiformis</name>
    <name type="common">Light-bulb sea squirt</name>
    <name type="synonym">Ascidia lepadiformis</name>
    <dbReference type="NCBI Taxonomy" id="159417"/>
    <lineage>
        <taxon>Eukaryota</taxon>
        <taxon>Metazoa</taxon>
        <taxon>Chordata</taxon>
        <taxon>Tunicata</taxon>
        <taxon>Ascidiacea</taxon>
        <taxon>Aplousobranchia</taxon>
        <taxon>Clavelinidae</taxon>
        <taxon>Clavelina</taxon>
    </lineage>
</organism>
<dbReference type="Proteomes" id="UP001642483">
    <property type="component" value="Unassembled WGS sequence"/>
</dbReference>
<dbReference type="InterPro" id="IPR010585">
    <property type="entry name" value="DNA_repair_prot_XRCC4"/>
</dbReference>
<dbReference type="Gene3D" id="1.20.5.370">
    <property type="match status" value="1"/>
</dbReference>
<feature type="coiled-coil region" evidence="1">
    <location>
        <begin position="134"/>
        <end position="161"/>
    </location>
</feature>
<evidence type="ECO:0000313" key="4">
    <source>
        <dbReference type="EMBL" id="CAK8681026.1"/>
    </source>
</evidence>
<comment type="caution">
    <text evidence="4">The sequence shown here is derived from an EMBL/GenBank/DDBJ whole genome shotgun (WGS) entry which is preliminary data.</text>
</comment>
<name>A0ABP0FN41_CLALP</name>
<accession>A0ABP0FN41</accession>
<dbReference type="EMBL" id="CAWYQH010000079">
    <property type="protein sequence ID" value="CAK8681026.1"/>
    <property type="molecule type" value="Genomic_DNA"/>
</dbReference>
<feature type="domain" description="XRCC4 coiled-coil" evidence="3">
    <location>
        <begin position="89"/>
        <end position="144"/>
    </location>
</feature>
<keyword evidence="1" id="KW-0175">Coiled coil</keyword>
<dbReference type="PANTHER" id="PTHR28559">
    <property type="entry name" value="DNA REPAIR PROTEIN XRCC4"/>
    <property type="match status" value="1"/>
</dbReference>
<dbReference type="Pfam" id="PF21924">
    <property type="entry name" value="XRCC4_CC"/>
    <property type="match status" value="1"/>
</dbReference>
<dbReference type="InterPro" id="IPR053962">
    <property type="entry name" value="XRCC4_CC"/>
</dbReference>
<sequence length="255" mass="28872">MYPVVVHLTQKWLLKPLTAELSLCTMFYKEFEYGIKESEGNNLLLEWKRVQDDVKYCLGTISAKKSTDQVKAMQQMLTLCNASLLSLNTDKMESNKARLELEGKYLNAVKELEKCCELKEGLEVELMSKFVLVINEKKSKIRALKRQIDEDRAVIKQLEDKVKGGNTDIVPNEDKATCSKTIEIERTAVKQSDEDNSLEIVPILAKRRRTTKPLNLKVSPVKVTNKSPTADMVPDPDTTFSSDSTIDVNDLLENA</sequence>
<evidence type="ECO:0000313" key="5">
    <source>
        <dbReference type="Proteomes" id="UP001642483"/>
    </source>
</evidence>
<proteinExistence type="predicted"/>
<reference evidence="4 5" key="1">
    <citation type="submission" date="2024-02" db="EMBL/GenBank/DDBJ databases">
        <authorList>
            <person name="Daric V."/>
            <person name="Darras S."/>
        </authorList>
    </citation>
    <scope>NUCLEOTIDE SEQUENCE [LARGE SCALE GENOMIC DNA]</scope>
</reference>
<evidence type="ECO:0000259" key="3">
    <source>
        <dbReference type="Pfam" id="PF21924"/>
    </source>
</evidence>
<gene>
    <name evidence="4" type="ORF">CVLEPA_LOCUS11255</name>
</gene>
<dbReference type="SUPFAM" id="SSF58022">
    <property type="entry name" value="XRCC4, C-terminal oligomerization domain"/>
    <property type="match status" value="1"/>
</dbReference>
<dbReference type="PANTHER" id="PTHR28559:SF1">
    <property type="entry name" value="DNA REPAIR PROTEIN XRCC4"/>
    <property type="match status" value="1"/>
</dbReference>
<protein>
    <recommendedName>
        <fullName evidence="3">XRCC4 coiled-coil domain-containing protein</fullName>
    </recommendedName>
</protein>
<feature type="region of interest" description="Disordered" evidence="2">
    <location>
        <begin position="225"/>
        <end position="246"/>
    </location>
</feature>
<evidence type="ECO:0000256" key="2">
    <source>
        <dbReference type="SAM" id="MobiDB-lite"/>
    </source>
</evidence>